<name>A0A7I8DC16_9BACL</name>
<evidence type="ECO:0000256" key="2">
    <source>
        <dbReference type="ARBA" id="ARBA00022679"/>
    </source>
</evidence>
<dbReference type="PANTHER" id="PTHR43293">
    <property type="entry name" value="ACETATE COA-TRANSFERASE YDIF"/>
    <property type="match status" value="1"/>
</dbReference>
<dbReference type="GO" id="GO:0046952">
    <property type="term" value="P:ketone body catabolic process"/>
    <property type="evidence" value="ECO:0007669"/>
    <property type="project" value="InterPro"/>
</dbReference>
<dbReference type="Gene3D" id="3.40.1080.10">
    <property type="entry name" value="Glutaconate Coenzyme A-transferase"/>
    <property type="match status" value="2"/>
</dbReference>
<evidence type="ECO:0000256" key="3">
    <source>
        <dbReference type="PIRNR" id="PIRNR000858"/>
    </source>
</evidence>
<dbReference type="EMBL" id="AP023366">
    <property type="protein sequence ID" value="BCJ86519.1"/>
    <property type="molecule type" value="Genomic_DNA"/>
</dbReference>
<comment type="similarity">
    <text evidence="1 3">Belongs to the 3-oxoacid CoA-transferase family.</text>
</comment>
<reference evidence="4 5" key="1">
    <citation type="submission" date="2020-08" db="EMBL/GenBank/DDBJ databases">
        <title>Complete Genome Sequence of Effusibacillus dendaii Strain skT53, Isolated from Farmland soil.</title>
        <authorList>
            <person name="Konishi T."/>
            <person name="Kawasaki H."/>
        </authorList>
    </citation>
    <scope>NUCLEOTIDE SEQUENCE [LARGE SCALE GENOMIC DNA]</scope>
    <source>
        <strain evidence="5">skT53</strain>
    </source>
</reference>
<dbReference type="KEGG" id="eff:skT53_15040"/>
<evidence type="ECO:0000313" key="4">
    <source>
        <dbReference type="EMBL" id="BCJ86519.1"/>
    </source>
</evidence>
<dbReference type="GO" id="GO:0008410">
    <property type="term" value="F:CoA-transferase activity"/>
    <property type="evidence" value="ECO:0007669"/>
    <property type="project" value="InterPro"/>
</dbReference>
<dbReference type="Proteomes" id="UP000593802">
    <property type="component" value="Chromosome"/>
</dbReference>
<gene>
    <name evidence="4" type="ORF">skT53_15040</name>
</gene>
<dbReference type="PIRSF" id="PIRSF000858">
    <property type="entry name" value="SCOT-t"/>
    <property type="match status" value="1"/>
</dbReference>
<dbReference type="InterPro" id="IPR004165">
    <property type="entry name" value="CoA_trans_fam_I"/>
</dbReference>
<dbReference type="RefSeq" id="WP_200760515.1">
    <property type="nucleotide sequence ID" value="NZ_AP023366.1"/>
</dbReference>
<dbReference type="InterPro" id="IPR037171">
    <property type="entry name" value="NagB/RpiA_transferase-like"/>
</dbReference>
<keyword evidence="2 3" id="KW-0808">Transferase</keyword>
<keyword evidence="5" id="KW-1185">Reference proteome</keyword>
<organism evidence="4 5">
    <name type="scientific">Effusibacillus dendaii</name>
    <dbReference type="NCBI Taxonomy" id="2743772"/>
    <lineage>
        <taxon>Bacteria</taxon>
        <taxon>Bacillati</taxon>
        <taxon>Bacillota</taxon>
        <taxon>Bacilli</taxon>
        <taxon>Bacillales</taxon>
        <taxon>Alicyclobacillaceae</taxon>
        <taxon>Effusibacillus</taxon>
    </lineage>
</organism>
<evidence type="ECO:0000313" key="5">
    <source>
        <dbReference type="Proteomes" id="UP000593802"/>
    </source>
</evidence>
<sequence length="515" mass="56127">MEILSAKQAAEKIPDGATVLYDGYIGFGHPEELTKAIAERFRNSGHPHLLTVIHAAGQGDGKDRGMNHFAQPGMIKRIIGSHFSMTPKLAEMIVSGEIEAFALPQGVMCHLYRETAAKRPGLFSKIGLHTYVDPRLEGAKCNDRTEGQIVELTEWNGEEYLFYRAFQPDVAVLRGTFADTAGNISQHKEALSLDVLPIAQAVRNHGGIVIVQVESVAAQGSIQPREVAIPGDLVDYVVVAQPENHKQTWNVRHDPRFYTAAEGEVDYPVLPFDIRKVIARRGALELTPNKTHIFGIGIPDSVLTVAAEEGVASSLSVYLDSGAIGGVPATGLEFGAAFNPTAILPQHQQFDFIHGGGIHTAFLGMAQADSKGNVNVSKFNGQLIGAGGFIDIAHSCRKVVFMGTFTAAGLKVELAEGRLRIVQEGRIKKFVEQVEQITFSGKMAHLLKQEVLFVTERAVFRMADGQLQLTEYAPGIDVEKDILALLGFPVKLADSLEQMDPRIFIDTRLELANQF</sequence>
<proteinExistence type="inferred from homology"/>
<dbReference type="AlphaFoldDB" id="A0A7I8DC16"/>
<dbReference type="InterPro" id="IPR014388">
    <property type="entry name" value="3-oxoacid_CoA-transferase"/>
</dbReference>
<dbReference type="SUPFAM" id="SSF100950">
    <property type="entry name" value="NagB/RpiA/CoA transferase-like"/>
    <property type="match status" value="2"/>
</dbReference>
<dbReference type="PANTHER" id="PTHR43293:SF1">
    <property type="entry name" value="ACETATE COA-TRANSFERASE YDIF"/>
    <property type="match status" value="1"/>
</dbReference>
<evidence type="ECO:0000256" key="1">
    <source>
        <dbReference type="ARBA" id="ARBA00007154"/>
    </source>
</evidence>
<dbReference type="SMART" id="SM00882">
    <property type="entry name" value="CoA_trans"/>
    <property type="match status" value="1"/>
</dbReference>
<dbReference type="Pfam" id="PF01144">
    <property type="entry name" value="CoA_trans"/>
    <property type="match status" value="1"/>
</dbReference>
<accession>A0A7I8DC16</accession>
<protein>
    <submittedName>
        <fullName evidence="4">Propionate CoA-transferase</fullName>
    </submittedName>
</protein>